<reference evidence="1 2" key="1">
    <citation type="journal article" date="2013" name="PLoS ONE">
        <title>Bacterial endosymbiosis in a chordate host: long-term co-evolution and conservation of secondary metabolism.</title>
        <authorList>
            <person name="Kwan J.C."/>
            <person name="Schmidt E.W."/>
        </authorList>
    </citation>
    <scope>NUCLEOTIDE SEQUENCE [LARGE SCALE GENOMIC DNA]</scope>
    <source>
        <strain evidence="2">L6</strain>
    </source>
</reference>
<dbReference type="EMBL" id="AXCJ01000001">
    <property type="protein sequence ID" value="ETO91927.1"/>
    <property type="molecule type" value="Genomic_DNA"/>
</dbReference>
<protein>
    <recommendedName>
        <fullName evidence="3">Transposase Helix-turn-helix domain-containing protein</fullName>
    </recommendedName>
</protein>
<proteinExistence type="predicted"/>
<evidence type="ECO:0000313" key="2">
    <source>
        <dbReference type="Proteomes" id="UP000018951"/>
    </source>
</evidence>
<evidence type="ECO:0008006" key="3">
    <source>
        <dbReference type="Google" id="ProtNLM"/>
    </source>
</evidence>
<gene>
    <name evidence="1" type="ORF">P857_1107</name>
</gene>
<accession>W2V2N6</accession>
<evidence type="ECO:0000313" key="1">
    <source>
        <dbReference type="EMBL" id="ETO91927.1"/>
    </source>
</evidence>
<dbReference type="Proteomes" id="UP000018951">
    <property type="component" value="Unassembled WGS sequence"/>
</dbReference>
<dbReference type="AlphaFoldDB" id="W2V2N6"/>
<keyword evidence="2" id="KW-1185">Reference proteome</keyword>
<organism evidence="1 2">
    <name type="scientific">Candidatus Xenolissoclinum pacificiensis L6</name>
    <dbReference type="NCBI Taxonomy" id="1401685"/>
    <lineage>
        <taxon>Bacteria</taxon>
        <taxon>Pseudomonadati</taxon>
        <taxon>Pseudomonadota</taxon>
        <taxon>Alphaproteobacteria</taxon>
        <taxon>Rickettsiales</taxon>
        <taxon>Anaplasmataceae</taxon>
        <taxon>Candidatus Xenolissoclinum</taxon>
    </lineage>
</organism>
<comment type="caution">
    <text evidence="1">The sequence shown here is derived from an EMBL/GenBank/DDBJ whole genome shotgun (WGS) entry which is preliminary data.</text>
</comment>
<sequence length="71" mass="8172">MALLLYSYVTQEFIGYLFSIHNSQISRFIKKLEPIVSSIVSITKSKKLSKEDIEVLIIDATEQAIERPKKK</sequence>
<name>W2V2N6_9RICK</name>
<dbReference type="STRING" id="1401685.P857_1107"/>